<dbReference type="RefSeq" id="WP_143741424.1">
    <property type="nucleotide sequence ID" value="NZ_PDJE01000001.1"/>
</dbReference>
<feature type="active site" description="Tele-phosphohistidine intermediate" evidence="5">
    <location>
        <position position="15"/>
    </location>
</feature>
<keyword evidence="4" id="KW-0413">Isomerase</keyword>
<dbReference type="GO" id="GO:0004619">
    <property type="term" value="F:phosphoglycerate mutase activity"/>
    <property type="evidence" value="ECO:0007669"/>
    <property type="project" value="UniProtKB-EC"/>
</dbReference>
<keyword evidence="3" id="KW-0324">Glycolysis</keyword>
<dbReference type="Pfam" id="PF00300">
    <property type="entry name" value="His_Phos_1"/>
    <property type="match status" value="1"/>
</dbReference>
<protein>
    <recommendedName>
        <fullName evidence="2">phosphoglycerate mutase (2,3-diphosphoglycerate-dependent)</fullName>
        <ecNumber evidence="2">5.4.2.11</ecNumber>
    </recommendedName>
</protein>
<feature type="active site" description="Proton donor/acceptor" evidence="5">
    <location>
        <position position="91"/>
    </location>
</feature>
<reference evidence="7 8" key="1">
    <citation type="submission" date="2017-10" db="EMBL/GenBank/DDBJ databases">
        <title>Sequencing the genomes of 1000 actinobacteria strains.</title>
        <authorList>
            <person name="Klenk H.-P."/>
        </authorList>
    </citation>
    <scope>NUCLEOTIDE SEQUENCE [LARGE SCALE GENOMIC DNA]</scope>
    <source>
        <strain evidence="7 8">DSM 21798</strain>
    </source>
</reference>
<evidence type="ECO:0000256" key="1">
    <source>
        <dbReference type="ARBA" id="ARBA00006717"/>
    </source>
</evidence>
<keyword evidence="8" id="KW-1185">Reference proteome</keyword>
<proteinExistence type="inferred from homology"/>
<dbReference type="SUPFAM" id="SSF53254">
    <property type="entry name" value="Phosphoglycerate mutase-like"/>
    <property type="match status" value="1"/>
</dbReference>
<evidence type="ECO:0000256" key="3">
    <source>
        <dbReference type="ARBA" id="ARBA00023152"/>
    </source>
</evidence>
<dbReference type="InterPro" id="IPR013078">
    <property type="entry name" value="His_Pase_superF_clade-1"/>
</dbReference>
<dbReference type="InterPro" id="IPR029033">
    <property type="entry name" value="His_PPase_superfam"/>
</dbReference>
<evidence type="ECO:0000256" key="2">
    <source>
        <dbReference type="ARBA" id="ARBA00012028"/>
    </source>
</evidence>
<dbReference type="SMART" id="SM00855">
    <property type="entry name" value="PGAM"/>
    <property type="match status" value="1"/>
</dbReference>
<evidence type="ECO:0000256" key="5">
    <source>
        <dbReference type="PIRSR" id="PIRSR613078-1"/>
    </source>
</evidence>
<feature type="binding site" evidence="6">
    <location>
        <begin position="14"/>
        <end position="21"/>
    </location>
    <ligand>
        <name>substrate</name>
    </ligand>
</feature>
<evidence type="ECO:0000256" key="4">
    <source>
        <dbReference type="ARBA" id="ARBA00023235"/>
    </source>
</evidence>
<dbReference type="PANTHER" id="PTHR11931">
    <property type="entry name" value="PHOSPHOGLYCERATE MUTASE"/>
    <property type="match status" value="1"/>
</dbReference>
<comment type="caution">
    <text evidence="7">The sequence shown here is derived from an EMBL/GenBank/DDBJ whole genome shotgun (WGS) entry which is preliminary data.</text>
</comment>
<evidence type="ECO:0000313" key="8">
    <source>
        <dbReference type="Proteomes" id="UP000221369"/>
    </source>
</evidence>
<dbReference type="Proteomes" id="UP000221369">
    <property type="component" value="Unassembled WGS sequence"/>
</dbReference>
<gene>
    <name evidence="7" type="ORF">ATJ78_2767</name>
</gene>
<evidence type="ECO:0000313" key="7">
    <source>
        <dbReference type="EMBL" id="PFG31787.1"/>
    </source>
</evidence>
<comment type="similarity">
    <text evidence="1">Belongs to the phosphoglycerate mutase family. BPG-dependent PGAM subfamily.</text>
</comment>
<dbReference type="CDD" id="cd07067">
    <property type="entry name" value="HP_PGM_like"/>
    <property type="match status" value="1"/>
</dbReference>
<evidence type="ECO:0000256" key="6">
    <source>
        <dbReference type="PIRSR" id="PIRSR613078-2"/>
    </source>
</evidence>
<dbReference type="Gene3D" id="3.40.50.1240">
    <property type="entry name" value="Phosphoglycerate mutase-like"/>
    <property type="match status" value="1"/>
</dbReference>
<dbReference type="EMBL" id="PDJE01000001">
    <property type="protein sequence ID" value="PFG31787.1"/>
    <property type="molecule type" value="Genomic_DNA"/>
</dbReference>
<sequence>MDRVLKPASVCLLRHAATPWNREGRFLGRGDIGIDDAARHEITDAVADLARWAPDRVLVSPALRARQTVAELEHTAALAGVPCEIDADLRELDFGAFEGLTRAELAASDLSAAFDRWLRPEHDFAAAPGGERYAHAAQRAERVLRRARELGGRTLLVSHGYLLKILLASHTAGADPGDVRETHLPNGVPVFLTADAEGPWHRSALAVSVDT</sequence>
<dbReference type="EC" id="5.4.2.11" evidence="2"/>
<dbReference type="GO" id="GO:0006096">
    <property type="term" value="P:glycolytic process"/>
    <property type="evidence" value="ECO:0007669"/>
    <property type="project" value="UniProtKB-KW"/>
</dbReference>
<dbReference type="InterPro" id="IPR005952">
    <property type="entry name" value="Phosphogly_mut1"/>
</dbReference>
<feature type="binding site" evidence="6">
    <location>
        <position position="64"/>
    </location>
    <ligand>
        <name>substrate</name>
    </ligand>
</feature>
<organism evidence="7 8">
    <name type="scientific">Paramicrobacterium agarici</name>
    <dbReference type="NCBI Taxonomy" id="630514"/>
    <lineage>
        <taxon>Bacteria</taxon>
        <taxon>Bacillati</taxon>
        <taxon>Actinomycetota</taxon>
        <taxon>Actinomycetes</taxon>
        <taxon>Micrococcales</taxon>
        <taxon>Microbacteriaceae</taxon>
        <taxon>Paramicrobacterium</taxon>
    </lineage>
</organism>
<dbReference type="AlphaFoldDB" id="A0A2A9DYA3"/>
<accession>A0A2A9DYA3</accession>
<name>A0A2A9DYA3_9MICO</name>